<dbReference type="Proteomes" id="UP001281147">
    <property type="component" value="Unassembled WGS sequence"/>
</dbReference>
<reference evidence="1" key="1">
    <citation type="submission" date="2023-07" db="EMBL/GenBank/DDBJ databases">
        <title>Black Yeasts Isolated from many extreme environments.</title>
        <authorList>
            <person name="Coleine C."/>
            <person name="Stajich J.E."/>
            <person name="Selbmann L."/>
        </authorList>
    </citation>
    <scope>NUCLEOTIDE SEQUENCE</scope>
    <source>
        <strain evidence="1">CCFEE 5714</strain>
    </source>
</reference>
<evidence type="ECO:0000313" key="2">
    <source>
        <dbReference type="Proteomes" id="UP001281147"/>
    </source>
</evidence>
<proteinExistence type="predicted"/>
<keyword evidence="2" id="KW-1185">Reference proteome</keyword>
<gene>
    <name evidence="1" type="ORF">LTR37_006787</name>
</gene>
<accession>A0ACC3NHA0</accession>
<organism evidence="1 2">
    <name type="scientific">Vermiconidia calcicola</name>
    <dbReference type="NCBI Taxonomy" id="1690605"/>
    <lineage>
        <taxon>Eukaryota</taxon>
        <taxon>Fungi</taxon>
        <taxon>Dikarya</taxon>
        <taxon>Ascomycota</taxon>
        <taxon>Pezizomycotina</taxon>
        <taxon>Dothideomycetes</taxon>
        <taxon>Dothideomycetidae</taxon>
        <taxon>Mycosphaerellales</taxon>
        <taxon>Extremaceae</taxon>
        <taxon>Vermiconidia</taxon>
    </lineage>
</organism>
<evidence type="ECO:0000313" key="1">
    <source>
        <dbReference type="EMBL" id="KAK3716057.1"/>
    </source>
</evidence>
<dbReference type="EMBL" id="JAUTXU010000045">
    <property type="protein sequence ID" value="KAK3716057.1"/>
    <property type="molecule type" value="Genomic_DNA"/>
</dbReference>
<protein>
    <submittedName>
        <fullName evidence="1">Uncharacterized protein</fullName>
    </submittedName>
</protein>
<name>A0ACC3NHA0_9PEZI</name>
<sequence>MRGPAQVANAIPQPLEWLSSMGFNVPKKKQTQSAWAHTFTITNSYSSTATAAVNCSDTGTSIVPSMHAPSAPVLSKHAVLPAKTSVPLPPHSSNCSEWVGSTTMIVPSASYNYSTSVPSQTTRSVSLSSASPNCSDSVSTAKAVSSGHPVPPPVAPPIAPHPSSTTSGAAVPPLGTTSPPSQLGTLVGSHPAPIPTGGYTKSSSSSPASSASSSKSPVINAAAGPDKAVTGLLAFLAVAVASLHL</sequence>
<comment type="caution">
    <text evidence="1">The sequence shown here is derived from an EMBL/GenBank/DDBJ whole genome shotgun (WGS) entry which is preliminary data.</text>
</comment>